<keyword evidence="2" id="KW-1185">Reference proteome</keyword>
<protein>
    <submittedName>
        <fullName evidence="1">Uncharacterized protein</fullName>
    </submittedName>
</protein>
<evidence type="ECO:0000313" key="1">
    <source>
        <dbReference type="EMBL" id="KAH9371959.1"/>
    </source>
</evidence>
<dbReference type="EMBL" id="JABSTR010000005">
    <property type="protein sequence ID" value="KAH9371959.1"/>
    <property type="molecule type" value="Genomic_DNA"/>
</dbReference>
<comment type="caution">
    <text evidence="1">The sequence shown here is derived from an EMBL/GenBank/DDBJ whole genome shotgun (WGS) entry which is preliminary data.</text>
</comment>
<gene>
    <name evidence="1" type="ORF">HPB48_000566</name>
</gene>
<proteinExistence type="predicted"/>
<evidence type="ECO:0000313" key="2">
    <source>
        <dbReference type="Proteomes" id="UP000821853"/>
    </source>
</evidence>
<accession>A0A9J6GAN1</accession>
<name>A0A9J6GAN1_HAELO</name>
<dbReference type="AlphaFoldDB" id="A0A9J6GAN1"/>
<dbReference type="VEuPathDB" id="VectorBase:HLOH_065123"/>
<dbReference type="Proteomes" id="UP000821853">
    <property type="component" value="Chromosome 3"/>
</dbReference>
<reference evidence="1 2" key="1">
    <citation type="journal article" date="2020" name="Cell">
        <title>Large-Scale Comparative Analyses of Tick Genomes Elucidate Their Genetic Diversity and Vector Capacities.</title>
        <authorList>
            <consortium name="Tick Genome and Microbiome Consortium (TIGMIC)"/>
            <person name="Jia N."/>
            <person name="Wang J."/>
            <person name="Shi W."/>
            <person name="Du L."/>
            <person name="Sun Y."/>
            <person name="Zhan W."/>
            <person name="Jiang J.F."/>
            <person name="Wang Q."/>
            <person name="Zhang B."/>
            <person name="Ji P."/>
            <person name="Bell-Sakyi L."/>
            <person name="Cui X.M."/>
            <person name="Yuan T.T."/>
            <person name="Jiang B.G."/>
            <person name="Yang W.F."/>
            <person name="Lam T.T."/>
            <person name="Chang Q.C."/>
            <person name="Ding S.J."/>
            <person name="Wang X.J."/>
            <person name="Zhu J.G."/>
            <person name="Ruan X.D."/>
            <person name="Zhao L."/>
            <person name="Wei J.T."/>
            <person name="Ye R.Z."/>
            <person name="Que T.C."/>
            <person name="Du C.H."/>
            <person name="Zhou Y.H."/>
            <person name="Cheng J.X."/>
            <person name="Dai P.F."/>
            <person name="Guo W.B."/>
            <person name="Han X.H."/>
            <person name="Huang E.J."/>
            <person name="Li L.F."/>
            <person name="Wei W."/>
            <person name="Gao Y.C."/>
            <person name="Liu J.Z."/>
            <person name="Shao H.Z."/>
            <person name="Wang X."/>
            <person name="Wang C.C."/>
            <person name="Yang T.C."/>
            <person name="Huo Q.B."/>
            <person name="Li W."/>
            <person name="Chen H.Y."/>
            <person name="Chen S.E."/>
            <person name="Zhou L.G."/>
            <person name="Ni X.B."/>
            <person name="Tian J.H."/>
            <person name="Sheng Y."/>
            <person name="Liu T."/>
            <person name="Pan Y.S."/>
            <person name="Xia L.Y."/>
            <person name="Li J."/>
            <person name="Zhao F."/>
            <person name="Cao W.C."/>
        </authorList>
    </citation>
    <scope>NUCLEOTIDE SEQUENCE [LARGE SCALE GENOMIC DNA]</scope>
    <source>
        <strain evidence="1">HaeL-2018</strain>
    </source>
</reference>
<organism evidence="1 2">
    <name type="scientific">Haemaphysalis longicornis</name>
    <name type="common">Bush tick</name>
    <dbReference type="NCBI Taxonomy" id="44386"/>
    <lineage>
        <taxon>Eukaryota</taxon>
        <taxon>Metazoa</taxon>
        <taxon>Ecdysozoa</taxon>
        <taxon>Arthropoda</taxon>
        <taxon>Chelicerata</taxon>
        <taxon>Arachnida</taxon>
        <taxon>Acari</taxon>
        <taxon>Parasitiformes</taxon>
        <taxon>Ixodida</taxon>
        <taxon>Ixodoidea</taxon>
        <taxon>Ixodidae</taxon>
        <taxon>Haemaphysalinae</taxon>
        <taxon>Haemaphysalis</taxon>
    </lineage>
</organism>
<sequence>MTRGGLKFPQPLVVNVVLHTDIVLDKRRSKDLASKFLALPNQKEIVVSLMSPVIDGGWKLEICDFGHSLQQVKSHILSAVANTLLNNFCKTENDKICVQKQQKAKRKLQTLTK</sequence>